<evidence type="ECO:0000313" key="3">
    <source>
        <dbReference type="Proteomes" id="UP000011560"/>
    </source>
</evidence>
<dbReference type="GO" id="GO:0003723">
    <property type="term" value="F:RNA binding"/>
    <property type="evidence" value="ECO:0007669"/>
    <property type="project" value="InterPro"/>
</dbReference>
<comment type="caution">
    <text evidence="2">The sequence shown here is derived from an EMBL/GenBank/DDBJ whole genome shotgun (WGS) entry which is preliminary data.</text>
</comment>
<name>M0BE66_9EURY</name>
<dbReference type="NCBIfam" id="TIGR00451">
    <property type="entry name" value="unchar_dom_2"/>
    <property type="match status" value="1"/>
</dbReference>
<feature type="domain" description="PUA" evidence="1">
    <location>
        <begin position="104"/>
        <end position="178"/>
    </location>
</feature>
<keyword evidence="3" id="KW-1185">Reference proteome</keyword>
<dbReference type="Proteomes" id="UP000011560">
    <property type="component" value="Unassembled WGS sequence"/>
</dbReference>
<dbReference type="InterPro" id="IPR004521">
    <property type="entry name" value="Uncharacterised_CHP00451"/>
</dbReference>
<gene>
    <name evidence="2" type="ORF">C479_12062</name>
</gene>
<organism evidence="2 3">
    <name type="scientific">Halovivax asiaticus JCM 14624</name>
    <dbReference type="NCBI Taxonomy" id="1227490"/>
    <lineage>
        <taxon>Archaea</taxon>
        <taxon>Methanobacteriati</taxon>
        <taxon>Methanobacteriota</taxon>
        <taxon>Stenosarchaea group</taxon>
        <taxon>Halobacteria</taxon>
        <taxon>Halobacteriales</taxon>
        <taxon>Natrialbaceae</taxon>
        <taxon>Halovivax</taxon>
    </lineage>
</organism>
<proteinExistence type="predicted"/>
<dbReference type="SMART" id="SM00359">
    <property type="entry name" value="PUA"/>
    <property type="match status" value="1"/>
</dbReference>
<dbReference type="Gene3D" id="3.10.450.90">
    <property type="entry name" value="ArcTGT, C2 domain"/>
    <property type="match status" value="1"/>
</dbReference>
<dbReference type="InterPro" id="IPR002478">
    <property type="entry name" value="PUA"/>
</dbReference>
<evidence type="ECO:0000259" key="1">
    <source>
        <dbReference type="SMART" id="SM00359"/>
    </source>
</evidence>
<dbReference type="CDD" id="cd21149">
    <property type="entry name" value="PUA_archaeosine_TGT"/>
    <property type="match status" value="1"/>
</dbReference>
<dbReference type="PROSITE" id="PS50890">
    <property type="entry name" value="PUA"/>
    <property type="match status" value="1"/>
</dbReference>
<dbReference type="InterPro" id="IPR038250">
    <property type="entry name" value="TGT_C2_sf"/>
</dbReference>
<protein>
    <submittedName>
        <fullName evidence="2">PUA domain containing protein</fullName>
    </submittedName>
</protein>
<evidence type="ECO:0000313" key="2">
    <source>
        <dbReference type="EMBL" id="ELZ09120.1"/>
    </source>
</evidence>
<dbReference type="EMBL" id="AOIQ01000018">
    <property type="protein sequence ID" value="ELZ09120.1"/>
    <property type="molecule type" value="Genomic_DNA"/>
</dbReference>
<sequence>MTVERVSVWRVDTFSTLRRELPPMTDTVDRATLRQIAAYQFGAGAGEALFPAGESRTITRTSGGRPQQIHVDDERLVSFGTDGRYTLGIEGGRRLADAFDSPAGRVVVDDESEPFVRDGKNVFAKFVCDVGGAVRPGDEVLVTHERGDLLAVGRAELSAEGIRDFETGMAVKVRESVGAAE</sequence>
<dbReference type="Gene3D" id="2.30.130.10">
    <property type="entry name" value="PUA domain"/>
    <property type="match status" value="1"/>
</dbReference>
<dbReference type="InterPro" id="IPR015947">
    <property type="entry name" value="PUA-like_sf"/>
</dbReference>
<dbReference type="AlphaFoldDB" id="M0BE66"/>
<dbReference type="InterPro" id="IPR036974">
    <property type="entry name" value="PUA_sf"/>
</dbReference>
<dbReference type="SUPFAM" id="SSF88802">
    <property type="entry name" value="Pre-PUA domain"/>
    <property type="match status" value="1"/>
</dbReference>
<dbReference type="InterPro" id="IPR029402">
    <property type="entry name" value="TGT_C2"/>
</dbReference>
<dbReference type="Pfam" id="PF01472">
    <property type="entry name" value="PUA"/>
    <property type="match status" value="1"/>
</dbReference>
<dbReference type="Pfam" id="PF14810">
    <property type="entry name" value="TGT_C2"/>
    <property type="match status" value="1"/>
</dbReference>
<dbReference type="PATRIC" id="fig|1227490.4.peg.2459"/>
<dbReference type="SUPFAM" id="SSF88697">
    <property type="entry name" value="PUA domain-like"/>
    <property type="match status" value="1"/>
</dbReference>
<dbReference type="STRING" id="1227490.C479_12062"/>
<accession>M0BE66</accession>
<reference evidence="2 3" key="1">
    <citation type="journal article" date="2014" name="PLoS Genet.">
        <title>Phylogenetically driven sequencing of extremely halophilic archaea reveals strategies for static and dynamic osmo-response.</title>
        <authorList>
            <person name="Becker E.A."/>
            <person name="Seitzer P.M."/>
            <person name="Tritt A."/>
            <person name="Larsen D."/>
            <person name="Krusor M."/>
            <person name="Yao A.I."/>
            <person name="Wu D."/>
            <person name="Madern D."/>
            <person name="Eisen J.A."/>
            <person name="Darling A.E."/>
            <person name="Facciotti M.T."/>
        </authorList>
    </citation>
    <scope>NUCLEOTIDE SEQUENCE [LARGE SCALE GENOMIC DNA]</scope>
    <source>
        <strain evidence="2 3">JCM 14624</strain>
    </source>
</reference>